<dbReference type="PANTHER" id="PTHR21461">
    <property type="entry name" value="GLYCOSYLTRANSFERASE FAMILY 92 PROTEIN"/>
    <property type="match status" value="1"/>
</dbReference>
<dbReference type="AlphaFoldDB" id="A0A9N8E4F2"/>
<dbReference type="Pfam" id="PF01697">
    <property type="entry name" value="Glyco_transf_92"/>
    <property type="match status" value="1"/>
</dbReference>
<dbReference type="GO" id="GO:0016757">
    <property type="term" value="F:glycosyltransferase activity"/>
    <property type="evidence" value="ECO:0007669"/>
    <property type="project" value="UniProtKB-KW"/>
</dbReference>
<organism evidence="9 10">
    <name type="scientific">Seminavis robusta</name>
    <dbReference type="NCBI Taxonomy" id="568900"/>
    <lineage>
        <taxon>Eukaryota</taxon>
        <taxon>Sar</taxon>
        <taxon>Stramenopiles</taxon>
        <taxon>Ochrophyta</taxon>
        <taxon>Bacillariophyta</taxon>
        <taxon>Bacillariophyceae</taxon>
        <taxon>Bacillariophycidae</taxon>
        <taxon>Naviculales</taxon>
        <taxon>Naviculaceae</taxon>
        <taxon>Seminavis</taxon>
    </lineage>
</organism>
<sequence length="617" mass="70412">MQSNNTMNSPLDSGSTCSSTTSSPMLKSHRSSSSSSMSFPVLPMWMKKYWNQRTYLWVCSLSLVFCVWRLNGRTQMDEVELTGLPEQHYHHQGEGSDQRNLRTTTTSTTSDTTFTTTDLSSSSSLMSLSSSACTDFREYPKPDHDTGLPYLGDVFATRDLQYIVFVGLNRGICFRDYQKSGGDLFMEAPHRFLCMFPEHTAVISEFVAPTGDDFRNNFLFRCKIPTRFQHLVQTQNSTTTQLHIDLHALHNPEGRAKGMRKWIDFPSVEIATETPKLSQIPICHAGFGWTSTTDKDPYNLVAYTRVQSSYLTQPDKYGQRETRTTTHRIAEWIDYHLSEGFDHFLIYDNDETPHGPIETLTRPYVQAGLVTYRWFPLKDCTIETGVKKGKVKRYGQAAGGLAAMHRLGPKGAHFFAHMDIDEFFVIFDPQTSVLQFTRQMLASQSNNNNNNYDAMEFHPQVLEYCDGTTVTNGTIESVMDKKRCLTKFRYAKQKLIMRMDRMMHYQVHYALATWSWNKPKTFPVNDVLHPQNGGGFLAHFRGELTEGTHESGWNQKEHLLHCFDGFLDARAKKQQTGDTSLGVVVYPNNNNHTVRANATTVAPWQLFSVKPKKKKSK</sequence>
<keyword evidence="10" id="KW-1185">Reference proteome</keyword>
<evidence type="ECO:0000313" key="10">
    <source>
        <dbReference type="Proteomes" id="UP001153069"/>
    </source>
</evidence>
<evidence type="ECO:0000256" key="2">
    <source>
        <dbReference type="ARBA" id="ARBA00007647"/>
    </source>
</evidence>
<proteinExistence type="inferred from homology"/>
<protein>
    <recommendedName>
        <fullName evidence="11">Glycosyltransferase family 92 protein</fullName>
    </recommendedName>
</protein>
<comment type="caution">
    <text evidence="9">The sequence shown here is derived from an EMBL/GenBank/DDBJ whole genome shotgun (WGS) entry which is preliminary data.</text>
</comment>
<evidence type="ECO:0000313" key="9">
    <source>
        <dbReference type="EMBL" id="CAB9514203.1"/>
    </source>
</evidence>
<dbReference type="InterPro" id="IPR008166">
    <property type="entry name" value="Glyco_transf_92"/>
</dbReference>
<feature type="compositionally biased region" description="Low complexity" evidence="8">
    <location>
        <begin position="13"/>
        <end position="37"/>
    </location>
</feature>
<feature type="compositionally biased region" description="Polar residues" evidence="8">
    <location>
        <begin position="1"/>
        <end position="12"/>
    </location>
</feature>
<evidence type="ECO:0000256" key="7">
    <source>
        <dbReference type="ARBA" id="ARBA00023136"/>
    </source>
</evidence>
<feature type="region of interest" description="Disordered" evidence="8">
    <location>
        <begin position="1"/>
        <end position="37"/>
    </location>
</feature>
<dbReference type="GO" id="GO:0005737">
    <property type="term" value="C:cytoplasm"/>
    <property type="evidence" value="ECO:0007669"/>
    <property type="project" value="TreeGrafter"/>
</dbReference>
<evidence type="ECO:0000256" key="8">
    <source>
        <dbReference type="SAM" id="MobiDB-lite"/>
    </source>
</evidence>
<keyword evidence="4" id="KW-0808">Transferase</keyword>
<keyword evidence="3" id="KW-0328">Glycosyltransferase</keyword>
<evidence type="ECO:0000256" key="3">
    <source>
        <dbReference type="ARBA" id="ARBA00022676"/>
    </source>
</evidence>
<keyword evidence="6" id="KW-1133">Transmembrane helix</keyword>
<evidence type="ECO:0000256" key="4">
    <source>
        <dbReference type="ARBA" id="ARBA00022679"/>
    </source>
</evidence>
<feature type="compositionally biased region" description="Basic and acidic residues" evidence="8">
    <location>
        <begin position="88"/>
        <end position="100"/>
    </location>
</feature>
<evidence type="ECO:0008006" key="11">
    <source>
        <dbReference type="Google" id="ProtNLM"/>
    </source>
</evidence>
<feature type="region of interest" description="Disordered" evidence="8">
    <location>
        <begin position="88"/>
        <end position="115"/>
    </location>
</feature>
<comment type="subcellular location">
    <subcellularLocation>
        <location evidence="1">Membrane</location>
        <topology evidence="1">Single-pass membrane protein</topology>
    </subcellularLocation>
</comment>
<accession>A0A9N8E4F2</accession>
<keyword evidence="5" id="KW-0812">Transmembrane</keyword>
<dbReference type="EMBL" id="CAICTM010000637">
    <property type="protein sequence ID" value="CAB9514203.1"/>
    <property type="molecule type" value="Genomic_DNA"/>
</dbReference>
<dbReference type="PANTHER" id="PTHR21461:SF69">
    <property type="entry name" value="GLYCOSYLTRANSFERASE FAMILY 92 PROTEIN"/>
    <property type="match status" value="1"/>
</dbReference>
<dbReference type="GO" id="GO:0016020">
    <property type="term" value="C:membrane"/>
    <property type="evidence" value="ECO:0007669"/>
    <property type="project" value="UniProtKB-SubCell"/>
</dbReference>
<feature type="compositionally biased region" description="Low complexity" evidence="8">
    <location>
        <begin position="103"/>
        <end position="115"/>
    </location>
</feature>
<evidence type="ECO:0000256" key="6">
    <source>
        <dbReference type="ARBA" id="ARBA00022989"/>
    </source>
</evidence>
<dbReference type="OrthoDB" id="2526284at2759"/>
<reference evidence="9" key="1">
    <citation type="submission" date="2020-06" db="EMBL/GenBank/DDBJ databases">
        <authorList>
            <consortium name="Plant Systems Biology data submission"/>
        </authorList>
    </citation>
    <scope>NUCLEOTIDE SEQUENCE</scope>
    <source>
        <strain evidence="9">D6</strain>
    </source>
</reference>
<name>A0A9N8E4F2_9STRA</name>
<keyword evidence="7" id="KW-0472">Membrane</keyword>
<gene>
    <name evidence="9" type="ORF">SEMRO_638_G179630.1</name>
</gene>
<evidence type="ECO:0000256" key="5">
    <source>
        <dbReference type="ARBA" id="ARBA00022692"/>
    </source>
</evidence>
<dbReference type="Proteomes" id="UP001153069">
    <property type="component" value="Unassembled WGS sequence"/>
</dbReference>
<comment type="similarity">
    <text evidence="2">Belongs to the glycosyltransferase 92 family.</text>
</comment>
<evidence type="ECO:0000256" key="1">
    <source>
        <dbReference type="ARBA" id="ARBA00004167"/>
    </source>
</evidence>